<proteinExistence type="predicted"/>
<name>N0BM77_9EURY</name>
<dbReference type="GeneID" id="54768334"/>
<dbReference type="HOGENOM" id="CLU_3075126_0_0_2"/>
<dbReference type="KEGG" id="ast:Asulf_01384"/>
<dbReference type="RefSeq" id="WP_015590973.1">
    <property type="nucleotide sequence ID" value="NC_021169.1"/>
</dbReference>
<dbReference type="AlphaFoldDB" id="N0BM77"/>
<accession>N0BM77</accession>
<organism evidence="1 2">
    <name type="scientific">Archaeoglobus sulfaticallidus PM70-1</name>
    <dbReference type="NCBI Taxonomy" id="387631"/>
    <lineage>
        <taxon>Archaea</taxon>
        <taxon>Methanobacteriati</taxon>
        <taxon>Methanobacteriota</taxon>
        <taxon>Archaeoglobi</taxon>
        <taxon>Archaeoglobales</taxon>
        <taxon>Archaeoglobaceae</taxon>
        <taxon>Archaeoglobus</taxon>
    </lineage>
</organism>
<dbReference type="Proteomes" id="UP000013307">
    <property type="component" value="Chromosome"/>
</dbReference>
<reference evidence="1 2" key="1">
    <citation type="journal article" date="2013" name="Genome Announc.">
        <title>Complete Genome Sequence of the Thermophilic and Facultatively Chemolithoautotrophic Sulfate Reducer Archaeoglobus sulfaticallidus Strain PM70-1T.</title>
        <authorList>
            <person name="Stokke R."/>
            <person name="Hocking W.P."/>
            <person name="Steinsbu B.O."/>
            <person name="Steen I.H."/>
        </authorList>
    </citation>
    <scope>NUCLEOTIDE SEQUENCE [LARGE SCALE GENOMIC DNA]</scope>
    <source>
        <strain evidence="1">PM70-1</strain>
    </source>
</reference>
<evidence type="ECO:0000313" key="2">
    <source>
        <dbReference type="Proteomes" id="UP000013307"/>
    </source>
</evidence>
<keyword evidence="2" id="KW-1185">Reference proteome</keyword>
<sequence length="52" mass="6579">MFGLRDLHVYYRKYAITEIRMIFYATQLFCQSYLKNRISIERFVERVRKRRV</sequence>
<dbReference type="EMBL" id="CP005290">
    <property type="protein sequence ID" value="AGK61375.1"/>
    <property type="molecule type" value="Genomic_DNA"/>
</dbReference>
<protein>
    <submittedName>
        <fullName evidence="1">Uncharacterized protein</fullName>
    </submittedName>
</protein>
<evidence type="ECO:0000313" key="1">
    <source>
        <dbReference type="EMBL" id="AGK61375.1"/>
    </source>
</evidence>
<gene>
    <name evidence="1" type="ORF">Asulf_01384</name>
</gene>
<dbReference type="STRING" id="387631.Asulf_01384"/>